<evidence type="ECO:0000313" key="2">
    <source>
        <dbReference type="Proteomes" id="UP001589894"/>
    </source>
</evidence>
<accession>A0ABV6NVX7</accession>
<name>A0ABV6NVX7_9ACTN</name>
<dbReference type="Pfam" id="PF19384">
    <property type="entry name" value="DUF5959"/>
    <property type="match status" value="1"/>
</dbReference>
<gene>
    <name evidence="1" type="ORF">ACFFHU_11885</name>
</gene>
<comment type="caution">
    <text evidence="1">The sequence shown here is derived from an EMBL/GenBank/DDBJ whole genome shotgun (WGS) entry which is preliminary data.</text>
</comment>
<dbReference type="RefSeq" id="WP_377338141.1">
    <property type="nucleotide sequence ID" value="NZ_JBHLUE010000008.1"/>
</dbReference>
<evidence type="ECO:0000313" key="1">
    <source>
        <dbReference type="EMBL" id="MFC0564831.1"/>
    </source>
</evidence>
<sequence length="158" mass="17779">MPAVSPVELIRFADEENSVLVRVLGRFSPGVLTFHDHLRAEIVVNSGFACGRLDAPLSREDLDDWERALGALHAGESVRWMDDGRNPEIQVERTDDSDYLEVTVIDPVMSMTSVRVAVRLPDGWLTAHRDRLYLVRQTWPSEVIKTSYGALTWRSSGS</sequence>
<reference evidence="1 2" key="1">
    <citation type="submission" date="2024-09" db="EMBL/GenBank/DDBJ databases">
        <authorList>
            <person name="Sun Q."/>
            <person name="Mori K."/>
        </authorList>
    </citation>
    <scope>NUCLEOTIDE SEQUENCE [LARGE SCALE GENOMIC DNA]</scope>
    <source>
        <strain evidence="1 2">TBRC 2205</strain>
    </source>
</reference>
<protein>
    <submittedName>
        <fullName evidence="1">DUF5959 family protein</fullName>
    </submittedName>
</protein>
<organism evidence="1 2">
    <name type="scientific">Plantactinospora siamensis</name>
    <dbReference type="NCBI Taxonomy" id="555372"/>
    <lineage>
        <taxon>Bacteria</taxon>
        <taxon>Bacillati</taxon>
        <taxon>Actinomycetota</taxon>
        <taxon>Actinomycetes</taxon>
        <taxon>Micromonosporales</taxon>
        <taxon>Micromonosporaceae</taxon>
        <taxon>Plantactinospora</taxon>
    </lineage>
</organism>
<dbReference type="EMBL" id="JBHLUE010000008">
    <property type="protein sequence ID" value="MFC0564831.1"/>
    <property type="molecule type" value="Genomic_DNA"/>
</dbReference>
<keyword evidence="2" id="KW-1185">Reference proteome</keyword>
<proteinExistence type="predicted"/>
<dbReference type="InterPro" id="IPR046003">
    <property type="entry name" value="DUF5959"/>
</dbReference>
<dbReference type="Proteomes" id="UP001589894">
    <property type="component" value="Unassembled WGS sequence"/>
</dbReference>